<keyword evidence="9 13" id="KW-0378">Hydrolase</keyword>
<comment type="catalytic activity">
    <reaction evidence="1 13 14">
        <text>Endohydrolysis of (1-&gt;4)-beta-D-xylosidic linkages in xylans.</text>
        <dbReference type="EC" id="3.2.1.8"/>
    </reaction>
</comment>
<dbReference type="AlphaFoldDB" id="A0A2J6R2W8"/>
<dbReference type="PANTHER" id="PTHR46828">
    <property type="entry name" value="ENDO-1,4-BETA-XYLANASE A-RELATED"/>
    <property type="match status" value="1"/>
</dbReference>
<reference evidence="18 19" key="1">
    <citation type="submission" date="2016-04" db="EMBL/GenBank/DDBJ databases">
        <title>A degradative enzymes factory behind the ericoid mycorrhizal symbiosis.</title>
        <authorList>
            <consortium name="DOE Joint Genome Institute"/>
            <person name="Martino E."/>
            <person name="Morin E."/>
            <person name="Grelet G."/>
            <person name="Kuo A."/>
            <person name="Kohler A."/>
            <person name="Daghino S."/>
            <person name="Barry K."/>
            <person name="Choi C."/>
            <person name="Cichocki N."/>
            <person name="Clum A."/>
            <person name="Copeland A."/>
            <person name="Hainaut M."/>
            <person name="Haridas S."/>
            <person name="Labutti K."/>
            <person name="Lindquist E."/>
            <person name="Lipzen A."/>
            <person name="Khouja H.-R."/>
            <person name="Murat C."/>
            <person name="Ohm R."/>
            <person name="Olson A."/>
            <person name="Spatafora J."/>
            <person name="Veneault-Fourrey C."/>
            <person name="Henrissat B."/>
            <person name="Grigoriev I."/>
            <person name="Martin F."/>
            <person name="Perotto S."/>
        </authorList>
    </citation>
    <scope>NUCLEOTIDE SEQUENCE [LARGE SCALE GENOMIC DNA]</scope>
    <source>
        <strain evidence="18 19">F</strain>
    </source>
</reference>
<accession>A0A2J6R2W8</accession>
<dbReference type="Gene3D" id="2.60.120.180">
    <property type="match status" value="1"/>
</dbReference>
<dbReference type="Proteomes" id="UP000235786">
    <property type="component" value="Unassembled WGS sequence"/>
</dbReference>
<evidence type="ECO:0000256" key="11">
    <source>
        <dbReference type="ARBA" id="ARBA00023295"/>
    </source>
</evidence>
<evidence type="ECO:0000256" key="15">
    <source>
        <dbReference type="SAM" id="MobiDB-lite"/>
    </source>
</evidence>
<keyword evidence="12 13" id="KW-0624">Polysaccharide degradation</keyword>
<feature type="region of interest" description="Disordered" evidence="15">
    <location>
        <begin position="221"/>
        <end position="241"/>
    </location>
</feature>
<feature type="active site" description="Proton donor" evidence="13">
    <location>
        <position position="211"/>
    </location>
</feature>
<evidence type="ECO:0000256" key="3">
    <source>
        <dbReference type="ARBA" id="ARBA00004851"/>
    </source>
</evidence>
<feature type="chain" id="PRO_5014349840" description="Endo-1,4-beta-xylanase" evidence="16">
    <location>
        <begin position="20"/>
        <end position="241"/>
    </location>
</feature>
<dbReference type="EMBL" id="KZ613957">
    <property type="protein sequence ID" value="PMD32862.1"/>
    <property type="molecule type" value="Genomic_DNA"/>
</dbReference>
<feature type="domain" description="GH11" evidence="17">
    <location>
        <begin position="31"/>
        <end position="224"/>
    </location>
</feature>
<dbReference type="InterPro" id="IPR013319">
    <property type="entry name" value="GH11/12"/>
</dbReference>
<evidence type="ECO:0000256" key="9">
    <source>
        <dbReference type="ARBA" id="ARBA00022801"/>
    </source>
</evidence>
<feature type="compositionally biased region" description="Low complexity" evidence="15">
    <location>
        <begin position="228"/>
        <end position="241"/>
    </location>
</feature>
<gene>
    <name evidence="18" type="ORF">L207DRAFT_172294</name>
</gene>
<dbReference type="GO" id="GO:0005576">
    <property type="term" value="C:extracellular region"/>
    <property type="evidence" value="ECO:0007669"/>
    <property type="project" value="UniProtKB-SubCell"/>
</dbReference>
<dbReference type="InterPro" id="IPR018208">
    <property type="entry name" value="GH11_AS_1"/>
</dbReference>
<evidence type="ECO:0000256" key="2">
    <source>
        <dbReference type="ARBA" id="ARBA00004613"/>
    </source>
</evidence>
<dbReference type="PROSITE" id="PS00776">
    <property type="entry name" value="GH11_1"/>
    <property type="match status" value="1"/>
</dbReference>
<dbReference type="EC" id="3.2.1.8" evidence="5 13"/>
<comment type="pathway">
    <text evidence="3 13 14">Glycan degradation; xylan degradation.</text>
</comment>
<evidence type="ECO:0000256" key="8">
    <source>
        <dbReference type="ARBA" id="ARBA00022729"/>
    </source>
</evidence>
<evidence type="ECO:0000256" key="5">
    <source>
        <dbReference type="ARBA" id="ARBA00012590"/>
    </source>
</evidence>
<dbReference type="GO" id="GO:0045493">
    <property type="term" value="P:xylan catabolic process"/>
    <property type="evidence" value="ECO:0007669"/>
    <property type="project" value="UniProtKB-UniRule"/>
</dbReference>
<dbReference type="InterPro" id="IPR001137">
    <property type="entry name" value="Glyco_hydro_11"/>
</dbReference>
<keyword evidence="6" id="KW-0964">Secreted</keyword>
<evidence type="ECO:0000256" key="1">
    <source>
        <dbReference type="ARBA" id="ARBA00000681"/>
    </source>
</evidence>
<evidence type="ECO:0000313" key="18">
    <source>
        <dbReference type="EMBL" id="PMD32862.1"/>
    </source>
</evidence>
<evidence type="ECO:0000313" key="19">
    <source>
        <dbReference type="Proteomes" id="UP000235786"/>
    </source>
</evidence>
<protein>
    <recommendedName>
        <fullName evidence="5 13">Endo-1,4-beta-xylanase</fullName>
        <ecNumber evidence="5 13">3.2.1.8</ecNumber>
    </recommendedName>
</protein>
<proteinExistence type="inferred from homology"/>
<keyword evidence="11 13" id="KW-0326">Glycosidase</keyword>
<dbReference type="Pfam" id="PF00457">
    <property type="entry name" value="Glyco_hydro_11"/>
    <property type="match status" value="1"/>
</dbReference>
<evidence type="ECO:0000256" key="6">
    <source>
        <dbReference type="ARBA" id="ARBA00022525"/>
    </source>
</evidence>
<dbReference type="OrthoDB" id="2115822at2759"/>
<keyword evidence="19" id="KW-1185">Reference proteome</keyword>
<dbReference type="InterPro" id="IPR033123">
    <property type="entry name" value="GH11_dom"/>
</dbReference>
<feature type="signal peptide" evidence="16">
    <location>
        <begin position="1"/>
        <end position="19"/>
    </location>
</feature>
<comment type="similarity">
    <text evidence="4 13 14">Belongs to the glycosyl hydrolase 11 (cellulase G) family.</text>
</comment>
<comment type="subcellular location">
    <subcellularLocation>
        <location evidence="2">Secreted</location>
    </subcellularLocation>
</comment>
<keyword evidence="8 16" id="KW-0732">Signal</keyword>
<feature type="active site" description="Nucleophile" evidence="13">
    <location>
        <position position="115"/>
    </location>
</feature>
<keyword evidence="7 13" id="KW-0858">Xylan degradation</keyword>
<dbReference type="InterPro" id="IPR013320">
    <property type="entry name" value="ConA-like_dom_sf"/>
</dbReference>
<dbReference type="UniPathway" id="UPA00114"/>
<evidence type="ECO:0000256" key="16">
    <source>
        <dbReference type="SAM" id="SignalP"/>
    </source>
</evidence>
<dbReference type="PRINTS" id="PR00911">
    <property type="entry name" value="GLHYDRLASE11"/>
</dbReference>
<evidence type="ECO:0000256" key="13">
    <source>
        <dbReference type="PROSITE-ProRule" id="PRU01097"/>
    </source>
</evidence>
<dbReference type="PROSITE" id="PS51761">
    <property type="entry name" value="GH11_3"/>
    <property type="match status" value="1"/>
</dbReference>
<evidence type="ECO:0000256" key="4">
    <source>
        <dbReference type="ARBA" id="ARBA00007792"/>
    </source>
</evidence>
<evidence type="ECO:0000256" key="12">
    <source>
        <dbReference type="ARBA" id="ARBA00023326"/>
    </source>
</evidence>
<dbReference type="PANTHER" id="PTHR46828:SF4">
    <property type="entry name" value="ENDO-1,4-BETA-XYLANASE"/>
    <property type="match status" value="1"/>
</dbReference>
<dbReference type="GO" id="GO:0031176">
    <property type="term" value="F:endo-1,4-beta-xylanase activity"/>
    <property type="evidence" value="ECO:0007669"/>
    <property type="project" value="UniProtKB-UniRule"/>
</dbReference>
<evidence type="ECO:0000256" key="7">
    <source>
        <dbReference type="ARBA" id="ARBA00022651"/>
    </source>
</evidence>
<evidence type="ECO:0000259" key="17">
    <source>
        <dbReference type="PROSITE" id="PS51761"/>
    </source>
</evidence>
<name>A0A2J6R2W8_HYAVF</name>
<organism evidence="18 19">
    <name type="scientific">Hyaloscypha variabilis (strain UAMH 11265 / GT02V1 / F)</name>
    <name type="common">Meliniomyces variabilis</name>
    <dbReference type="NCBI Taxonomy" id="1149755"/>
    <lineage>
        <taxon>Eukaryota</taxon>
        <taxon>Fungi</taxon>
        <taxon>Dikarya</taxon>
        <taxon>Ascomycota</taxon>
        <taxon>Pezizomycotina</taxon>
        <taxon>Leotiomycetes</taxon>
        <taxon>Helotiales</taxon>
        <taxon>Hyaloscyphaceae</taxon>
        <taxon>Hyaloscypha</taxon>
        <taxon>Hyaloscypha variabilis</taxon>
    </lineage>
</organism>
<evidence type="ECO:0000256" key="10">
    <source>
        <dbReference type="ARBA" id="ARBA00023277"/>
    </source>
</evidence>
<keyword evidence="10 13" id="KW-0119">Carbohydrate metabolism</keyword>
<sequence length="241" mass="25569">MVSASYLFVLFSAFVVAFAAPTTLEEEDADYILTDRNSLVKRQDYTQNYKTGGNVQFSTTTDGYSVTFSGAADFVVGRGWKTGTSRNITYTGAHKATAGTVTFQVYGWSKNPLVEYYIIEDYTSASQFGGGGGAGGGTKGTLTVDGSDYTIYETTRTNDPSIVGTSTFHQYISVRKDKRQSGTITTQAHFDAWSAAGMKLGTMDYQVLSTEGYNNAAGSTNEKLSTGAASAVAPAAAPSST</sequence>
<evidence type="ECO:0000256" key="14">
    <source>
        <dbReference type="RuleBase" id="RU362015"/>
    </source>
</evidence>
<dbReference type="SUPFAM" id="SSF49899">
    <property type="entry name" value="Concanavalin A-like lectins/glucanases"/>
    <property type="match status" value="1"/>
</dbReference>